<dbReference type="AlphaFoldDB" id="T0JI78"/>
<protein>
    <submittedName>
        <fullName evidence="1">Uncharacterized protein</fullName>
    </submittedName>
</protein>
<evidence type="ECO:0000313" key="2">
    <source>
        <dbReference type="Proteomes" id="UP000015530"/>
    </source>
</evidence>
<comment type="caution">
    <text evidence="1">The sequence shown here is derived from an EMBL/GenBank/DDBJ whole genome shotgun (WGS) entry which is preliminary data.</text>
</comment>
<organism evidence="1 2">
    <name type="scientific">Colletotrichum gloeosporioides (strain Cg-14)</name>
    <name type="common">Anthracnose fungus</name>
    <name type="synonym">Glomerella cingulata</name>
    <dbReference type="NCBI Taxonomy" id="1237896"/>
    <lineage>
        <taxon>Eukaryota</taxon>
        <taxon>Fungi</taxon>
        <taxon>Dikarya</taxon>
        <taxon>Ascomycota</taxon>
        <taxon>Pezizomycotina</taxon>
        <taxon>Sordariomycetes</taxon>
        <taxon>Hypocreomycetidae</taxon>
        <taxon>Glomerellales</taxon>
        <taxon>Glomerellaceae</taxon>
        <taxon>Colletotrichum</taxon>
        <taxon>Colletotrichum gloeosporioides species complex</taxon>
    </lineage>
</organism>
<gene>
    <name evidence="1" type="ORF">CGLO_18351</name>
</gene>
<sequence>MKPYFVAKPKPRFRLRDYVAMMEEIRGRGCFAITPFPDYVWGMGFACYASIFYQ</sequence>
<dbReference type="EMBL" id="AMYD01004510">
    <property type="protein sequence ID" value="EQB43067.1"/>
    <property type="molecule type" value="Genomic_DNA"/>
</dbReference>
<name>T0JI78_COLGC</name>
<accession>T0JI78</accession>
<dbReference type="HOGENOM" id="CLU_3050206_0_0_1"/>
<evidence type="ECO:0000313" key="1">
    <source>
        <dbReference type="EMBL" id="EQB43067.1"/>
    </source>
</evidence>
<dbReference type="Proteomes" id="UP000015530">
    <property type="component" value="Unassembled WGS sequence"/>
</dbReference>
<reference evidence="2" key="1">
    <citation type="journal article" date="2013" name="Mol. Plant Microbe Interact.">
        <title>Global aspects of pacC regulation of pathogenicity genes in Colletotrichum gloeosporioides as revealed by transcriptome analysis.</title>
        <authorList>
            <person name="Alkan N."/>
            <person name="Meng X."/>
            <person name="Friedlander G."/>
            <person name="Reuveni E."/>
            <person name="Sukno S."/>
            <person name="Sherman A."/>
            <person name="Thon M."/>
            <person name="Fluhr R."/>
            <person name="Prusky D."/>
        </authorList>
    </citation>
    <scope>NUCLEOTIDE SEQUENCE [LARGE SCALE GENOMIC DNA]</scope>
    <source>
        <strain evidence="2">Cg-14</strain>
    </source>
</reference>
<proteinExistence type="predicted"/>